<feature type="signal peptide" evidence="1">
    <location>
        <begin position="1"/>
        <end position="23"/>
    </location>
</feature>
<organism evidence="2 3">
    <name type="scientific">Acorus calamus</name>
    <name type="common">Sweet flag</name>
    <dbReference type="NCBI Taxonomy" id="4465"/>
    <lineage>
        <taxon>Eukaryota</taxon>
        <taxon>Viridiplantae</taxon>
        <taxon>Streptophyta</taxon>
        <taxon>Embryophyta</taxon>
        <taxon>Tracheophyta</taxon>
        <taxon>Spermatophyta</taxon>
        <taxon>Magnoliopsida</taxon>
        <taxon>Liliopsida</taxon>
        <taxon>Acoraceae</taxon>
        <taxon>Acorus</taxon>
    </lineage>
</organism>
<evidence type="ECO:0000313" key="3">
    <source>
        <dbReference type="Proteomes" id="UP001180020"/>
    </source>
</evidence>
<evidence type="ECO:0000313" key="2">
    <source>
        <dbReference type="EMBL" id="KAK1319532.1"/>
    </source>
</evidence>
<reference evidence="2" key="2">
    <citation type="submission" date="2023-06" db="EMBL/GenBank/DDBJ databases">
        <authorList>
            <person name="Ma L."/>
            <person name="Liu K.-W."/>
            <person name="Li Z."/>
            <person name="Hsiao Y.-Y."/>
            <person name="Qi Y."/>
            <person name="Fu T."/>
            <person name="Tang G."/>
            <person name="Zhang D."/>
            <person name="Sun W.-H."/>
            <person name="Liu D.-K."/>
            <person name="Li Y."/>
            <person name="Chen G.-Z."/>
            <person name="Liu X.-D."/>
            <person name="Liao X.-Y."/>
            <person name="Jiang Y.-T."/>
            <person name="Yu X."/>
            <person name="Hao Y."/>
            <person name="Huang J."/>
            <person name="Zhao X.-W."/>
            <person name="Ke S."/>
            <person name="Chen Y.-Y."/>
            <person name="Wu W.-L."/>
            <person name="Hsu J.-L."/>
            <person name="Lin Y.-F."/>
            <person name="Huang M.-D."/>
            <person name="Li C.-Y."/>
            <person name="Huang L."/>
            <person name="Wang Z.-W."/>
            <person name="Zhao X."/>
            <person name="Zhong W.-Y."/>
            <person name="Peng D.-H."/>
            <person name="Ahmad S."/>
            <person name="Lan S."/>
            <person name="Zhang J.-S."/>
            <person name="Tsai W.-C."/>
            <person name="Van De Peer Y."/>
            <person name="Liu Z.-J."/>
        </authorList>
    </citation>
    <scope>NUCLEOTIDE SEQUENCE</scope>
    <source>
        <strain evidence="2">CP</strain>
        <tissue evidence="2">Leaves</tissue>
    </source>
</reference>
<sequence length="95" mass="10070">MVVGGRGWRPGCVWLTGVHGWSAGLSVVTGVAEGLGGDGFVPKRGERLQPPYGDLYLAVKKHHVGLNCEARQLRALVDEKGILLASHVVTGIADR</sequence>
<feature type="chain" id="PRO_5044024021" evidence="1">
    <location>
        <begin position="24"/>
        <end position="95"/>
    </location>
</feature>
<reference evidence="2" key="1">
    <citation type="journal article" date="2023" name="Nat. Commun.">
        <title>Diploid and tetraploid genomes of Acorus and the evolution of monocots.</title>
        <authorList>
            <person name="Ma L."/>
            <person name="Liu K.W."/>
            <person name="Li Z."/>
            <person name="Hsiao Y.Y."/>
            <person name="Qi Y."/>
            <person name="Fu T."/>
            <person name="Tang G.D."/>
            <person name="Zhang D."/>
            <person name="Sun W.H."/>
            <person name="Liu D.K."/>
            <person name="Li Y."/>
            <person name="Chen G.Z."/>
            <person name="Liu X.D."/>
            <person name="Liao X.Y."/>
            <person name="Jiang Y.T."/>
            <person name="Yu X."/>
            <person name="Hao Y."/>
            <person name="Huang J."/>
            <person name="Zhao X.W."/>
            <person name="Ke S."/>
            <person name="Chen Y.Y."/>
            <person name="Wu W.L."/>
            <person name="Hsu J.L."/>
            <person name="Lin Y.F."/>
            <person name="Huang M.D."/>
            <person name="Li C.Y."/>
            <person name="Huang L."/>
            <person name="Wang Z.W."/>
            <person name="Zhao X."/>
            <person name="Zhong W.Y."/>
            <person name="Peng D.H."/>
            <person name="Ahmad S."/>
            <person name="Lan S."/>
            <person name="Zhang J.S."/>
            <person name="Tsai W.C."/>
            <person name="Van de Peer Y."/>
            <person name="Liu Z.J."/>
        </authorList>
    </citation>
    <scope>NUCLEOTIDE SEQUENCE</scope>
    <source>
        <strain evidence="2">CP</strain>
    </source>
</reference>
<dbReference type="Proteomes" id="UP001180020">
    <property type="component" value="Unassembled WGS sequence"/>
</dbReference>
<gene>
    <name evidence="2" type="ORF">QJS10_CPB04g01818</name>
</gene>
<comment type="caution">
    <text evidence="2">The sequence shown here is derived from an EMBL/GenBank/DDBJ whole genome shotgun (WGS) entry which is preliminary data.</text>
</comment>
<proteinExistence type="predicted"/>
<evidence type="ECO:0000256" key="1">
    <source>
        <dbReference type="SAM" id="SignalP"/>
    </source>
</evidence>
<keyword evidence="3" id="KW-1185">Reference proteome</keyword>
<dbReference type="AlphaFoldDB" id="A0AAV9F1I7"/>
<name>A0AAV9F1I7_ACOCL</name>
<keyword evidence="1" id="KW-0732">Signal</keyword>
<dbReference type="EMBL" id="JAUJYO010000004">
    <property type="protein sequence ID" value="KAK1319532.1"/>
    <property type="molecule type" value="Genomic_DNA"/>
</dbReference>
<protein>
    <submittedName>
        <fullName evidence="2">Uncharacterized protein</fullName>
    </submittedName>
</protein>
<accession>A0AAV9F1I7</accession>